<name>A0AAD5WKD9_PARTN</name>
<keyword evidence="3" id="KW-1185">Reference proteome</keyword>
<dbReference type="EMBL" id="JAHQIW010007210">
    <property type="protein sequence ID" value="KAJ1372980.1"/>
    <property type="molecule type" value="Genomic_DNA"/>
</dbReference>
<evidence type="ECO:0000313" key="2">
    <source>
        <dbReference type="EMBL" id="KAJ1372980.1"/>
    </source>
</evidence>
<protein>
    <recommendedName>
        <fullName evidence="4">Protein SPT2 homolog</fullName>
    </recommendedName>
</protein>
<dbReference type="AlphaFoldDB" id="A0AAD5WKD9"/>
<feature type="compositionally biased region" description="Basic and acidic residues" evidence="1">
    <location>
        <begin position="208"/>
        <end position="227"/>
    </location>
</feature>
<feature type="region of interest" description="Disordered" evidence="1">
    <location>
        <begin position="1"/>
        <end position="251"/>
    </location>
</feature>
<proteinExistence type="predicted"/>
<sequence>MRAAKDISEGKDVKLEPKPIHQSVQKRPPEHDPPLKRHCNGEDRKLSIDKLPNARIPKIPSGKPLFTSDSAKKPENRPHQSTSFPAKSSSSTTKPFHKPRDDMDVKKDRKDAHTTSSHSPAVPGKRYLPGDIRYKQAMEMQQSSGSANPIRDQPGSSKKMPHESQAFRVDSNKGKGGDMRKESTHNRTKIGSQIPGGEHRSSSIRSGESLKRYPTDSHRDRIRERDLSHHRKSYGHDRRSEHRHHSYTRAYDYDSFQEEDFEEDEYDSEMDDFIDDSGLDMEELSRQEFEETLKMVNPKYNKKKWRET</sequence>
<organism evidence="2 3">
    <name type="scientific">Parelaphostrongylus tenuis</name>
    <name type="common">Meningeal worm</name>
    <dbReference type="NCBI Taxonomy" id="148309"/>
    <lineage>
        <taxon>Eukaryota</taxon>
        <taxon>Metazoa</taxon>
        <taxon>Ecdysozoa</taxon>
        <taxon>Nematoda</taxon>
        <taxon>Chromadorea</taxon>
        <taxon>Rhabditida</taxon>
        <taxon>Rhabditina</taxon>
        <taxon>Rhabditomorpha</taxon>
        <taxon>Strongyloidea</taxon>
        <taxon>Metastrongylidae</taxon>
        <taxon>Parelaphostrongylus</taxon>
    </lineage>
</organism>
<feature type="compositionally biased region" description="Basic and acidic residues" evidence="1">
    <location>
        <begin position="27"/>
        <end position="48"/>
    </location>
</feature>
<evidence type="ECO:0000256" key="1">
    <source>
        <dbReference type="SAM" id="MobiDB-lite"/>
    </source>
</evidence>
<dbReference type="Proteomes" id="UP001196413">
    <property type="component" value="Unassembled WGS sequence"/>
</dbReference>
<reference evidence="2" key="1">
    <citation type="submission" date="2021-06" db="EMBL/GenBank/DDBJ databases">
        <title>Parelaphostrongylus tenuis whole genome reference sequence.</title>
        <authorList>
            <person name="Garwood T.J."/>
            <person name="Larsen P.A."/>
            <person name="Fountain-Jones N.M."/>
            <person name="Garbe J.R."/>
            <person name="Macchietto M.G."/>
            <person name="Kania S.A."/>
            <person name="Gerhold R.W."/>
            <person name="Richards J.E."/>
            <person name="Wolf T.M."/>
        </authorList>
    </citation>
    <scope>NUCLEOTIDE SEQUENCE</scope>
    <source>
        <strain evidence="2">MNPRO001-30</strain>
        <tissue evidence="2">Meninges</tissue>
    </source>
</reference>
<gene>
    <name evidence="2" type="ORF">KIN20_035298</name>
</gene>
<feature type="compositionally biased region" description="Basic and acidic residues" evidence="1">
    <location>
        <begin position="170"/>
        <end position="185"/>
    </location>
</feature>
<feature type="compositionally biased region" description="Basic and acidic residues" evidence="1">
    <location>
        <begin position="1"/>
        <end position="19"/>
    </location>
</feature>
<feature type="compositionally biased region" description="Low complexity" evidence="1">
    <location>
        <begin position="81"/>
        <end position="94"/>
    </location>
</feature>
<accession>A0AAD5WKD9</accession>
<evidence type="ECO:0000313" key="3">
    <source>
        <dbReference type="Proteomes" id="UP001196413"/>
    </source>
</evidence>
<evidence type="ECO:0008006" key="4">
    <source>
        <dbReference type="Google" id="ProtNLM"/>
    </source>
</evidence>
<feature type="compositionally biased region" description="Basic and acidic residues" evidence="1">
    <location>
        <begin position="98"/>
        <end position="113"/>
    </location>
</feature>
<comment type="caution">
    <text evidence="2">The sequence shown here is derived from an EMBL/GenBank/DDBJ whole genome shotgun (WGS) entry which is preliminary data.</text>
</comment>